<dbReference type="PANTHER" id="PTHR43179:SF12">
    <property type="entry name" value="GALACTOFURANOSYLTRANSFERASE GLFT2"/>
    <property type="match status" value="1"/>
</dbReference>
<evidence type="ECO:0000259" key="4">
    <source>
        <dbReference type="Pfam" id="PF00535"/>
    </source>
</evidence>
<reference evidence="5" key="1">
    <citation type="submission" date="2020-10" db="EMBL/GenBank/DDBJ databases">
        <authorList>
            <person name="Gilroy R."/>
        </authorList>
    </citation>
    <scope>NUCLEOTIDE SEQUENCE</scope>
    <source>
        <strain evidence="5">G3-8215</strain>
    </source>
</reference>
<keyword evidence="3" id="KW-0808">Transferase</keyword>
<dbReference type="EMBL" id="JADILV010000031">
    <property type="protein sequence ID" value="MBO8483358.1"/>
    <property type="molecule type" value="Genomic_DNA"/>
</dbReference>
<evidence type="ECO:0000256" key="3">
    <source>
        <dbReference type="ARBA" id="ARBA00022679"/>
    </source>
</evidence>
<evidence type="ECO:0000256" key="2">
    <source>
        <dbReference type="ARBA" id="ARBA00022676"/>
    </source>
</evidence>
<keyword evidence="2" id="KW-0328">Glycosyltransferase</keyword>
<dbReference type="Proteomes" id="UP000725002">
    <property type="component" value="Unassembled WGS sequence"/>
</dbReference>
<dbReference type="PANTHER" id="PTHR43179">
    <property type="entry name" value="RHAMNOSYLTRANSFERASE WBBL"/>
    <property type="match status" value="1"/>
</dbReference>
<comment type="similarity">
    <text evidence="1">Belongs to the glycosyltransferase 2 family.</text>
</comment>
<dbReference type="InterPro" id="IPR029044">
    <property type="entry name" value="Nucleotide-diphossugar_trans"/>
</dbReference>
<accession>A0A940DR46</accession>
<protein>
    <submittedName>
        <fullName evidence="5">Glycosyltransferase</fullName>
    </submittedName>
</protein>
<reference evidence="5" key="2">
    <citation type="journal article" date="2021" name="PeerJ">
        <title>Extensive microbial diversity within the chicken gut microbiome revealed by metagenomics and culture.</title>
        <authorList>
            <person name="Gilroy R."/>
            <person name="Ravi A."/>
            <person name="Getino M."/>
            <person name="Pursley I."/>
            <person name="Horton D.L."/>
            <person name="Alikhan N.F."/>
            <person name="Baker D."/>
            <person name="Gharbi K."/>
            <person name="Hall N."/>
            <person name="Watson M."/>
            <person name="Adriaenssens E.M."/>
            <person name="Foster-Nyarko E."/>
            <person name="Jarju S."/>
            <person name="Secka A."/>
            <person name="Antonio M."/>
            <person name="Oren A."/>
            <person name="Chaudhuri R.R."/>
            <person name="La Ragione R."/>
            <person name="Hildebrand F."/>
            <person name="Pallen M.J."/>
        </authorList>
    </citation>
    <scope>NUCLEOTIDE SEQUENCE</scope>
    <source>
        <strain evidence="5">G3-8215</strain>
    </source>
</reference>
<sequence length="360" mass="41068">MKTAVVILNWNGEKFLKRFLPALLASVSGRDAEVIVADNASTDGSMKLMLYDFPKVRTIRLNRNYGFTGGYNRALFQIEADYHVLINSDIEVPENWLDPLVEWMDTHPECGACAPKMHSYHDRDRFEYAGAAGGYIDRYGYPFCRGRIMGKTEKDRGQYDIPEPVFWASGACLMVRSWLFRELGGFDERFFAHQEEIDLCWRIQLAGYRIATVPWSTVYHVGGGTLPNNSPRKLYLNFRNNLLMLQNNLAATYGLDFYRALPASNEAAEKGIRKAAATIRMRMVLDGCAAVIYLLTFRFRYFMAVIRAHKDFRKIGRKPDAGQTARYIAENAGRVTVCGFYRKWMVPRAVLGLPVKVSSE</sequence>
<comment type="caution">
    <text evidence="5">The sequence shown here is derived from an EMBL/GenBank/DDBJ whole genome shotgun (WGS) entry which is preliminary data.</text>
</comment>
<organism evidence="5 6">
    <name type="scientific">Candidatus Cryptobacteroides avicola</name>
    <dbReference type="NCBI Taxonomy" id="2840757"/>
    <lineage>
        <taxon>Bacteria</taxon>
        <taxon>Pseudomonadati</taxon>
        <taxon>Bacteroidota</taxon>
        <taxon>Bacteroidia</taxon>
        <taxon>Bacteroidales</taxon>
        <taxon>Candidatus Cryptobacteroides</taxon>
    </lineage>
</organism>
<dbReference type="Gene3D" id="3.90.550.10">
    <property type="entry name" value="Spore Coat Polysaccharide Biosynthesis Protein SpsA, Chain A"/>
    <property type="match status" value="1"/>
</dbReference>
<evidence type="ECO:0000313" key="6">
    <source>
        <dbReference type="Proteomes" id="UP000725002"/>
    </source>
</evidence>
<dbReference type="GO" id="GO:0016757">
    <property type="term" value="F:glycosyltransferase activity"/>
    <property type="evidence" value="ECO:0007669"/>
    <property type="project" value="UniProtKB-KW"/>
</dbReference>
<evidence type="ECO:0000313" key="5">
    <source>
        <dbReference type="EMBL" id="MBO8483358.1"/>
    </source>
</evidence>
<dbReference type="CDD" id="cd04186">
    <property type="entry name" value="GT_2_like_c"/>
    <property type="match status" value="1"/>
</dbReference>
<evidence type="ECO:0000256" key="1">
    <source>
        <dbReference type="ARBA" id="ARBA00006739"/>
    </source>
</evidence>
<feature type="domain" description="Glycosyltransferase 2-like" evidence="4">
    <location>
        <begin position="5"/>
        <end position="144"/>
    </location>
</feature>
<dbReference type="AlphaFoldDB" id="A0A940DR46"/>
<gene>
    <name evidence="5" type="ORF">IAB75_04515</name>
</gene>
<dbReference type="InterPro" id="IPR001173">
    <property type="entry name" value="Glyco_trans_2-like"/>
</dbReference>
<name>A0A940DR46_9BACT</name>
<proteinExistence type="inferred from homology"/>
<dbReference type="SUPFAM" id="SSF53448">
    <property type="entry name" value="Nucleotide-diphospho-sugar transferases"/>
    <property type="match status" value="1"/>
</dbReference>
<dbReference type="Pfam" id="PF00535">
    <property type="entry name" value="Glycos_transf_2"/>
    <property type="match status" value="1"/>
</dbReference>